<dbReference type="InterPro" id="IPR018060">
    <property type="entry name" value="HTH_AraC"/>
</dbReference>
<dbReference type="PANTHER" id="PTHR46796">
    <property type="entry name" value="HTH-TYPE TRANSCRIPTIONAL ACTIVATOR RHAS-RELATED"/>
    <property type="match status" value="1"/>
</dbReference>
<accession>A0ABU8YFP1</accession>
<evidence type="ECO:0000313" key="6">
    <source>
        <dbReference type="Proteomes" id="UP001370299"/>
    </source>
</evidence>
<dbReference type="PANTHER" id="PTHR46796:SF12">
    <property type="entry name" value="HTH-TYPE DNA-BINDING TRANSCRIPTIONAL ACTIVATOR EUTR"/>
    <property type="match status" value="1"/>
</dbReference>
<dbReference type="Proteomes" id="UP001370299">
    <property type="component" value="Unassembled WGS sequence"/>
</dbReference>
<dbReference type="SMART" id="SM00342">
    <property type="entry name" value="HTH_ARAC"/>
    <property type="match status" value="1"/>
</dbReference>
<keyword evidence="1" id="KW-0805">Transcription regulation</keyword>
<dbReference type="PROSITE" id="PS01124">
    <property type="entry name" value="HTH_ARAC_FAMILY_2"/>
    <property type="match status" value="1"/>
</dbReference>
<dbReference type="RefSeq" id="WP_340197920.1">
    <property type="nucleotide sequence ID" value="NZ_JBBKAP010000077.1"/>
</dbReference>
<proteinExistence type="predicted"/>
<sequence>MTTPDAVPMDAVPMDAVPMDYETGGDADLSIRRIGTHGHRSGTIGPRPDHVVFWLADGRARLTADDGSSWDVGAERPMMLSASVAYSFDTDATAMTLLHLAPALLGDRDGVAEFRQPDAADPRTEPLRALLRDVTGRVLDPTLPADERAAVNRRIATVVLSTFAPSRSDVEHRMRRAIRFVHDEAGRPLSVADIAASCGLTERGVQALFRRRLAVTPMQYLREVRLDRVHLELGRSRSGALLVSDVARRWQFTHLGRFAAHYRARFGEQPHETIARGPGAV</sequence>
<dbReference type="InterPro" id="IPR009057">
    <property type="entry name" value="Homeodomain-like_sf"/>
</dbReference>
<dbReference type="Pfam" id="PF12833">
    <property type="entry name" value="HTH_18"/>
    <property type="match status" value="1"/>
</dbReference>
<evidence type="ECO:0000256" key="1">
    <source>
        <dbReference type="ARBA" id="ARBA00023015"/>
    </source>
</evidence>
<feature type="domain" description="HTH araC/xylS-type" evidence="4">
    <location>
        <begin position="175"/>
        <end position="276"/>
    </location>
</feature>
<dbReference type="EMBL" id="JBBLYY010000079">
    <property type="protein sequence ID" value="MEK0173342.1"/>
    <property type="molecule type" value="Genomic_DNA"/>
</dbReference>
<dbReference type="SUPFAM" id="SSF46689">
    <property type="entry name" value="Homeodomain-like"/>
    <property type="match status" value="1"/>
</dbReference>
<reference evidence="5 6" key="1">
    <citation type="submission" date="2024-03" db="EMBL/GenBank/DDBJ databases">
        <title>Whole genomes of four grape xylem sap localized bacterial endophytes.</title>
        <authorList>
            <person name="Kumar G."/>
            <person name="Savka M.A."/>
        </authorList>
    </citation>
    <scope>NUCLEOTIDE SEQUENCE [LARGE SCALE GENOMIC DNA]</scope>
    <source>
        <strain evidence="5 6">RIT_GXS8</strain>
    </source>
</reference>
<dbReference type="InterPro" id="IPR050204">
    <property type="entry name" value="AraC_XylS_family_regulators"/>
</dbReference>
<gene>
    <name evidence="5" type="ORF">WMN62_17835</name>
</gene>
<evidence type="ECO:0000313" key="5">
    <source>
        <dbReference type="EMBL" id="MEK0173342.1"/>
    </source>
</evidence>
<dbReference type="Gene3D" id="1.10.10.60">
    <property type="entry name" value="Homeodomain-like"/>
    <property type="match status" value="1"/>
</dbReference>
<protein>
    <submittedName>
        <fullName evidence="5">Helix-turn-helix transcriptional regulator</fullName>
    </submittedName>
</protein>
<evidence type="ECO:0000256" key="2">
    <source>
        <dbReference type="ARBA" id="ARBA00023125"/>
    </source>
</evidence>
<keyword evidence="3" id="KW-0804">Transcription</keyword>
<keyword evidence="6" id="KW-1185">Reference proteome</keyword>
<organism evidence="5 6">
    <name type="scientific">Curtobacterium citreum</name>
    <dbReference type="NCBI Taxonomy" id="2036"/>
    <lineage>
        <taxon>Bacteria</taxon>
        <taxon>Bacillati</taxon>
        <taxon>Actinomycetota</taxon>
        <taxon>Actinomycetes</taxon>
        <taxon>Micrococcales</taxon>
        <taxon>Microbacteriaceae</taxon>
        <taxon>Curtobacterium</taxon>
    </lineage>
</organism>
<name>A0ABU8YFP1_9MICO</name>
<comment type="caution">
    <text evidence="5">The sequence shown here is derived from an EMBL/GenBank/DDBJ whole genome shotgun (WGS) entry which is preliminary data.</text>
</comment>
<evidence type="ECO:0000259" key="4">
    <source>
        <dbReference type="PROSITE" id="PS01124"/>
    </source>
</evidence>
<keyword evidence="2" id="KW-0238">DNA-binding</keyword>
<evidence type="ECO:0000256" key="3">
    <source>
        <dbReference type="ARBA" id="ARBA00023163"/>
    </source>
</evidence>